<dbReference type="SUPFAM" id="SSF48576">
    <property type="entry name" value="Terpenoid synthases"/>
    <property type="match status" value="1"/>
</dbReference>
<evidence type="ECO:0000313" key="4">
    <source>
        <dbReference type="Proteomes" id="UP001597182"/>
    </source>
</evidence>
<evidence type="ECO:0000256" key="1">
    <source>
        <dbReference type="ARBA" id="ARBA00004684"/>
    </source>
</evidence>
<dbReference type="EMBL" id="JBHTMB010000094">
    <property type="protein sequence ID" value="MFD1233945.1"/>
    <property type="molecule type" value="Genomic_DNA"/>
</dbReference>
<dbReference type="Gene3D" id="1.10.600.10">
    <property type="entry name" value="Farnesyl Diphosphate Synthase"/>
    <property type="match status" value="1"/>
</dbReference>
<dbReference type="Proteomes" id="UP001597182">
    <property type="component" value="Unassembled WGS sequence"/>
</dbReference>
<dbReference type="RefSeq" id="WP_013675766.1">
    <property type="nucleotide sequence ID" value="NZ_BAABKS010000043.1"/>
</dbReference>
<keyword evidence="4" id="KW-1185">Reference proteome</keyword>
<comment type="pathway">
    <text evidence="1">Carotenoid biosynthesis; phytoene biosynthesis.</text>
</comment>
<dbReference type="InterPro" id="IPR033904">
    <property type="entry name" value="Trans_IPPS_HH"/>
</dbReference>
<dbReference type="InterPro" id="IPR044843">
    <property type="entry name" value="Trans_IPPS_bact-type"/>
</dbReference>
<comment type="caution">
    <text evidence="3">The sequence shown here is derived from an EMBL/GenBank/DDBJ whole genome shotgun (WGS) entry which is preliminary data.</text>
</comment>
<dbReference type="CDD" id="cd00683">
    <property type="entry name" value="Trans_IPPS_HH"/>
    <property type="match status" value="1"/>
</dbReference>
<accession>A0ABW3VHV8</accession>
<sequence>MSRRPSTALELAYARTEAITREQARNFYYGIRLLPPAKRSALCAVYALARRIDDIGDGDAGGDPGTEAKLAALGRVRESVRRAREQDPDASDAVLVAVTDAARRYPIPLGAFDELVDGVEADVRMDDVPGESAPYATFDDMVGYCRQVAGSVGRLCLGIFGSRPDPRAPGFADALGIALQQTNILRDIREDLQNGRIYLPTEELARFDVDLRLDEHGNLVDKTGGLAELIRFSAARAREWYADGLRLVPLLDRRSAACATAMAGIYRQLLDDIAADPPSVYHQRRSLSGRQKIGVAVKALAGRAPGGAGA</sequence>
<dbReference type="SFLD" id="SFLDG01212">
    <property type="entry name" value="Phytoene_synthase_like"/>
    <property type="match status" value="1"/>
</dbReference>
<keyword evidence="2" id="KW-0808">Transferase</keyword>
<reference evidence="4" key="1">
    <citation type="journal article" date="2019" name="Int. J. Syst. Evol. Microbiol.">
        <title>The Global Catalogue of Microorganisms (GCM) 10K type strain sequencing project: providing services to taxonomists for standard genome sequencing and annotation.</title>
        <authorList>
            <consortium name="The Broad Institute Genomics Platform"/>
            <consortium name="The Broad Institute Genome Sequencing Center for Infectious Disease"/>
            <person name="Wu L."/>
            <person name="Ma J."/>
        </authorList>
    </citation>
    <scope>NUCLEOTIDE SEQUENCE [LARGE SCALE GENOMIC DNA]</scope>
    <source>
        <strain evidence="4">CCUG 49018</strain>
    </source>
</reference>
<dbReference type="PANTHER" id="PTHR31480">
    <property type="entry name" value="BIFUNCTIONAL LYCOPENE CYCLASE/PHYTOENE SYNTHASE"/>
    <property type="match status" value="1"/>
</dbReference>
<evidence type="ECO:0000313" key="3">
    <source>
        <dbReference type="EMBL" id="MFD1233945.1"/>
    </source>
</evidence>
<protein>
    <submittedName>
        <fullName evidence="3">Squalene/phytoene synthase family protein</fullName>
    </submittedName>
</protein>
<evidence type="ECO:0000256" key="2">
    <source>
        <dbReference type="ARBA" id="ARBA00022679"/>
    </source>
</evidence>
<organism evidence="3 4">
    <name type="scientific">Pseudonocardia benzenivorans</name>
    <dbReference type="NCBI Taxonomy" id="228005"/>
    <lineage>
        <taxon>Bacteria</taxon>
        <taxon>Bacillati</taxon>
        <taxon>Actinomycetota</taxon>
        <taxon>Actinomycetes</taxon>
        <taxon>Pseudonocardiales</taxon>
        <taxon>Pseudonocardiaceae</taxon>
        <taxon>Pseudonocardia</taxon>
    </lineage>
</organism>
<proteinExistence type="predicted"/>
<dbReference type="InterPro" id="IPR019845">
    <property type="entry name" value="Squalene/phytoene_synthase_CS"/>
</dbReference>
<dbReference type="Pfam" id="PF00494">
    <property type="entry name" value="SQS_PSY"/>
    <property type="match status" value="1"/>
</dbReference>
<dbReference type="InterPro" id="IPR002060">
    <property type="entry name" value="Squ/phyt_synthse"/>
</dbReference>
<dbReference type="PROSITE" id="PS01045">
    <property type="entry name" value="SQUALEN_PHYTOEN_SYN_2"/>
    <property type="match status" value="1"/>
</dbReference>
<dbReference type="InterPro" id="IPR008949">
    <property type="entry name" value="Isoprenoid_synthase_dom_sf"/>
</dbReference>
<dbReference type="SFLD" id="SFLDS00005">
    <property type="entry name" value="Isoprenoid_Synthase_Type_I"/>
    <property type="match status" value="1"/>
</dbReference>
<gene>
    <name evidence="3" type="ORF">ACFQ34_11680</name>
</gene>
<dbReference type="SFLD" id="SFLDG01018">
    <property type="entry name" value="Squalene/Phytoene_Synthase_Lik"/>
    <property type="match status" value="1"/>
</dbReference>
<name>A0ABW3VHV8_9PSEU</name>